<dbReference type="PANTHER" id="PTHR30590:SF3">
    <property type="entry name" value="HYPOTHETICAL MEMBRANE SPANNING PROTEIN"/>
    <property type="match status" value="1"/>
</dbReference>
<feature type="transmembrane region" description="Helical" evidence="1">
    <location>
        <begin position="342"/>
        <end position="361"/>
    </location>
</feature>
<evidence type="ECO:0000259" key="2">
    <source>
        <dbReference type="Pfam" id="PF07786"/>
    </source>
</evidence>
<gene>
    <name evidence="3" type="ORF">GCM10011509_13910</name>
</gene>
<feature type="transmembrane region" description="Helical" evidence="1">
    <location>
        <begin position="179"/>
        <end position="197"/>
    </location>
</feature>
<feature type="transmembrane region" description="Helical" evidence="1">
    <location>
        <begin position="12"/>
        <end position="32"/>
    </location>
</feature>
<sequence length="388" mass="39910">MTRDQTAPPARVVAVDLARAVALVGMFAAHLVSPSDPNGVGGVDNLFQLVAGRSSALFALLAGVGIALSTTRAAADPWGHRGRLAVRAGVVAALGLALGSFDSGLAIILTYYGVLFLCALPVLTWGARPLAVLATGWALLAPVASMLLRRQVEAPPKIVPSFVHLADPGTLLTELLLTGYYPVLTWGAYLFAGMAVGRLDLRRPAVGPRLALVGAGLAALSVAVSTLVTSSPSVRAALLADPRRPVTDWAGLDGQIRRGLFGTHPTGTPWWLGVWAPHSGSIVDLVHTTGTAILVLGLALWLVRSTAALPWRVAAGAGAMTLTLYATHAVVLASPLGARGTAALVLHTLLALSVGALFASAPARGPLEQMVSSVAGVVPVRDDRPSRS</sequence>
<dbReference type="Pfam" id="PF07786">
    <property type="entry name" value="HGSNAT_cat"/>
    <property type="match status" value="1"/>
</dbReference>
<dbReference type="Proteomes" id="UP000662111">
    <property type="component" value="Unassembled WGS sequence"/>
</dbReference>
<feature type="transmembrane region" description="Helical" evidence="1">
    <location>
        <begin position="52"/>
        <end position="70"/>
    </location>
</feature>
<feature type="transmembrane region" description="Helical" evidence="1">
    <location>
        <begin position="82"/>
        <end position="99"/>
    </location>
</feature>
<protein>
    <submittedName>
        <fullName evidence="3">Transporter</fullName>
    </submittedName>
</protein>
<feature type="transmembrane region" description="Helical" evidence="1">
    <location>
        <begin position="315"/>
        <end position="336"/>
    </location>
</feature>
<feature type="transmembrane region" description="Helical" evidence="1">
    <location>
        <begin position="209"/>
        <end position="228"/>
    </location>
</feature>
<organism evidence="3 4">
    <name type="scientific">Ornithinimicrobium pekingense</name>
    <dbReference type="NCBI Taxonomy" id="384677"/>
    <lineage>
        <taxon>Bacteria</taxon>
        <taxon>Bacillati</taxon>
        <taxon>Actinomycetota</taxon>
        <taxon>Actinomycetes</taxon>
        <taxon>Micrococcales</taxon>
        <taxon>Ornithinimicrobiaceae</taxon>
        <taxon>Ornithinimicrobium</taxon>
    </lineage>
</organism>
<evidence type="ECO:0000313" key="4">
    <source>
        <dbReference type="Proteomes" id="UP000662111"/>
    </source>
</evidence>
<dbReference type="InterPro" id="IPR012429">
    <property type="entry name" value="HGSNAT_cat"/>
</dbReference>
<dbReference type="EMBL" id="BMLB01000003">
    <property type="protein sequence ID" value="GGK66774.1"/>
    <property type="molecule type" value="Genomic_DNA"/>
</dbReference>
<reference evidence="4" key="1">
    <citation type="journal article" date="2019" name="Int. J. Syst. Evol. Microbiol.">
        <title>The Global Catalogue of Microorganisms (GCM) 10K type strain sequencing project: providing services to taxonomists for standard genome sequencing and annotation.</title>
        <authorList>
            <consortium name="The Broad Institute Genomics Platform"/>
            <consortium name="The Broad Institute Genome Sequencing Center for Infectious Disease"/>
            <person name="Wu L."/>
            <person name="Ma J."/>
        </authorList>
    </citation>
    <scope>NUCLEOTIDE SEQUENCE [LARGE SCALE GENOMIC DNA]</scope>
    <source>
        <strain evidence="4">CGMCC 1.5362</strain>
    </source>
</reference>
<dbReference type="PANTHER" id="PTHR30590">
    <property type="entry name" value="INNER MEMBRANE PROTEIN"/>
    <property type="match status" value="1"/>
</dbReference>
<dbReference type="RefSeq" id="WP_040658357.1">
    <property type="nucleotide sequence ID" value="NZ_BMLB01000003.1"/>
</dbReference>
<keyword evidence="1" id="KW-0472">Membrane</keyword>
<keyword evidence="4" id="KW-1185">Reference proteome</keyword>
<feature type="transmembrane region" description="Helical" evidence="1">
    <location>
        <begin position="130"/>
        <end position="148"/>
    </location>
</feature>
<keyword evidence="1" id="KW-1133">Transmembrane helix</keyword>
<dbReference type="InterPro" id="IPR052529">
    <property type="entry name" value="Bact_Transport_Assoc"/>
</dbReference>
<comment type="caution">
    <text evidence="3">The sequence shown here is derived from an EMBL/GenBank/DDBJ whole genome shotgun (WGS) entry which is preliminary data.</text>
</comment>
<proteinExistence type="predicted"/>
<keyword evidence="1" id="KW-0812">Transmembrane</keyword>
<evidence type="ECO:0000256" key="1">
    <source>
        <dbReference type="SAM" id="Phobius"/>
    </source>
</evidence>
<feature type="domain" description="Heparan-alpha-glucosaminide N-acetyltransferase catalytic" evidence="2">
    <location>
        <begin position="11"/>
        <end position="203"/>
    </location>
</feature>
<accession>A0ABQ2F6G9</accession>
<evidence type="ECO:0000313" key="3">
    <source>
        <dbReference type="EMBL" id="GGK66774.1"/>
    </source>
</evidence>
<feature type="transmembrane region" description="Helical" evidence="1">
    <location>
        <begin position="105"/>
        <end position="123"/>
    </location>
</feature>
<name>A0ABQ2F6G9_9MICO</name>
<feature type="transmembrane region" description="Helical" evidence="1">
    <location>
        <begin position="285"/>
        <end position="303"/>
    </location>
</feature>